<evidence type="ECO:0000313" key="2">
    <source>
        <dbReference type="Proteomes" id="UP001186974"/>
    </source>
</evidence>
<dbReference type="Proteomes" id="UP001186974">
    <property type="component" value="Unassembled WGS sequence"/>
</dbReference>
<protein>
    <submittedName>
        <fullName evidence="1">Uncharacterized protein</fullName>
    </submittedName>
</protein>
<evidence type="ECO:0000313" key="1">
    <source>
        <dbReference type="EMBL" id="KAK3079634.1"/>
    </source>
</evidence>
<gene>
    <name evidence="1" type="ORF">LTS18_004360</name>
</gene>
<comment type="caution">
    <text evidence="1">The sequence shown here is derived from an EMBL/GenBank/DDBJ whole genome shotgun (WGS) entry which is preliminary data.</text>
</comment>
<sequence length="593" mass="67064">MIRKHRYIWLCVPAVLIVLILSSSSWRTSRKSFASIPHATVHTLPAATELDDGLFHWANLPQKYPVDSMIPIPAPSLKNLPKIQGTTFPRESRDDRQVRLARLAEVKSNFTHAWNGYKSRAWLRDEVMPLSGGAHDPFGGWAATLVDSLDTLWIMDLKDDFRAAVKASEQIDFSTCALREINVFETTIRYLGGFLAAYDLSGEQVLLTKAREIGDMLYKAFDTPNRMPITRWDFQAAKAGKLQEAGASVLVAELGSLSLEFTRLSQATGDARYFDAIQRIMNIFDEQQLQTKLPGMWPVVVNAKEKKFFERNGFTIGGMADSLYEYLPKQYALLGGSEQYRRMYENAMEPMKRNIFYRPMTANGDDILLAGQTSSDGIVDVTQLTTEPQAQHLGCFAGGMVGIGAKLFGNQDDLNIARRLVEGCLWGYEVHNNGMMPEIIHTVPCANQTLCAWDEQRWLEKVNEAYRGDEPASMKALKHNVPKGVAKIDDARYILRPEAIESVFILYRITGDPKLRERAWDMFTNIVKYTKTDVAHAALEDCTAKEPAKSDRMESFWLAETLKYFYLLFSEPTLISLDEYVLNTEAHPLRRPG</sequence>
<reference evidence="1" key="1">
    <citation type="submission" date="2024-09" db="EMBL/GenBank/DDBJ databases">
        <title>Black Yeasts Isolated from many extreme environments.</title>
        <authorList>
            <person name="Coleine C."/>
            <person name="Stajich J.E."/>
            <person name="Selbmann L."/>
        </authorList>
    </citation>
    <scope>NUCLEOTIDE SEQUENCE</scope>
    <source>
        <strain evidence="1">CCFEE 5737</strain>
    </source>
</reference>
<organism evidence="1 2">
    <name type="scientific">Coniosporium uncinatum</name>
    <dbReference type="NCBI Taxonomy" id="93489"/>
    <lineage>
        <taxon>Eukaryota</taxon>
        <taxon>Fungi</taxon>
        <taxon>Dikarya</taxon>
        <taxon>Ascomycota</taxon>
        <taxon>Pezizomycotina</taxon>
        <taxon>Dothideomycetes</taxon>
        <taxon>Dothideomycetes incertae sedis</taxon>
        <taxon>Coniosporium</taxon>
    </lineage>
</organism>
<keyword evidence="2" id="KW-1185">Reference proteome</keyword>
<name>A0ACC3DSM5_9PEZI</name>
<dbReference type="EMBL" id="JAWDJW010001013">
    <property type="protein sequence ID" value="KAK3079634.1"/>
    <property type="molecule type" value="Genomic_DNA"/>
</dbReference>
<accession>A0ACC3DSM5</accession>
<proteinExistence type="predicted"/>